<evidence type="ECO:0000313" key="2">
    <source>
        <dbReference type="Proteomes" id="UP000183994"/>
    </source>
</evidence>
<dbReference type="RefSeq" id="WP_015947611.1">
    <property type="nucleotide sequence ID" value="NZ_FQZU01000004.1"/>
</dbReference>
<accession>A0A1M6GP22</accession>
<organism evidence="1 2">
    <name type="scientific">Desulfatibacillum alkenivorans DSM 16219</name>
    <dbReference type="NCBI Taxonomy" id="1121393"/>
    <lineage>
        <taxon>Bacteria</taxon>
        <taxon>Pseudomonadati</taxon>
        <taxon>Thermodesulfobacteriota</taxon>
        <taxon>Desulfobacteria</taxon>
        <taxon>Desulfobacterales</taxon>
        <taxon>Desulfatibacillaceae</taxon>
        <taxon>Desulfatibacillum</taxon>
    </lineage>
</organism>
<dbReference type="STRING" id="1121393.SAMN02745216_01063"/>
<protein>
    <submittedName>
        <fullName evidence="1">Uncharacterized protein</fullName>
    </submittedName>
</protein>
<keyword evidence="2" id="KW-1185">Reference proteome</keyword>
<reference evidence="2" key="1">
    <citation type="submission" date="2016-11" db="EMBL/GenBank/DDBJ databases">
        <authorList>
            <person name="Varghese N."/>
            <person name="Submissions S."/>
        </authorList>
    </citation>
    <scope>NUCLEOTIDE SEQUENCE [LARGE SCALE GENOMIC DNA]</scope>
    <source>
        <strain evidence="2">DSM 16219</strain>
    </source>
</reference>
<dbReference type="Proteomes" id="UP000183994">
    <property type="component" value="Unassembled WGS sequence"/>
</dbReference>
<evidence type="ECO:0000313" key="1">
    <source>
        <dbReference type="EMBL" id="SHJ11731.1"/>
    </source>
</evidence>
<dbReference type="EMBL" id="FQZU01000004">
    <property type="protein sequence ID" value="SHJ11731.1"/>
    <property type="molecule type" value="Genomic_DNA"/>
</dbReference>
<dbReference type="AlphaFoldDB" id="A0A1M6GP22"/>
<sequence length="55" mass="6598">MEKEKGNKEDTTFRWCEKREQKVAVTVCRAMARKKKYCLKCLEKYDQLPLFPGLK</sequence>
<proteinExistence type="predicted"/>
<gene>
    <name evidence="1" type="ORF">SAMN02745216_01063</name>
</gene>
<name>A0A1M6GP22_9BACT</name>